<dbReference type="Proteomes" id="UP000612361">
    <property type="component" value="Unassembled WGS sequence"/>
</dbReference>
<dbReference type="PANTHER" id="PTHR30591:SF1">
    <property type="entry name" value="RECBCD ENZYME SUBUNIT RECC"/>
    <property type="match status" value="1"/>
</dbReference>
<reference evidence="13" key="1">
    <citation type="submission" date="2020-08" db="EMBL/GenBank/DDBJ databases">
        <title>Novel species isolated from subtropical streams in China.</title>
        <authorList>
            <person name="Lu H."/>
        </authorList>
    </citation>
    <scope>NUCLEOTIDE SEQUENCE</scope>
    <source>
        <strain evidence="13">CY7W</strain>
    </source>
</reference>
<dbReference type="EMBL" id="JACOGG010000013">
    <property type="protein sequence ID" value="MBC3936258.1"/>
    <property type="molecule type" value="Genomic_DNA"/>
</dbReference>
<accession>A0A923KZK9</accession>
<evidence type="ECO:0000256" key="8">
    <source>
        <dbReference type="ARBA" id="ARBA00023125"/>
    </source>
</evidence>
<keyword evidence="2 10" id="KW-0547">Nucleotide-binding</keyword>
<proteinExistence type="inferred from homology"/>
<feature type="domain" description="RecC C-terminal" evidence="12">
    <location>
        <begin position="850"/>
        <end position="1089"/>
    </location>
</feature>
<evidence type="ECO:0000256" key="6">
    <source>
        <dbReference type="ARBA" id="ARBA00022839"/>
    </source>
</evidence>
<dbReference type="InterPro" id="IPR041500">
    <property type="entry name" value="RecC_C"/>
</dbReference>
<comment type="similarity">
    <text evidence="10">Belongs to the RecC family.</text>
</comment>
<keyword evidence="6 10" id="KW-0269">Exonuclease</keyword>
<dbReference type="Gene3D" id="3.40.50.300">
    <property type="entry name" value="P-loop containing nucleotide triphosphate hydrolases"/>
    <property type="match status" value="2"/>
</dbReference>
<evidence type="ECO:0000313" key="14">
    <source>
        <dbReference type="Proteomes" id="UP000612361"/>
    </source>
</evidence>
<keyword evidence="5 10" id="KW-0347">Helicase</keyword>
<keyword evidence="4 10" id="KW-0378">Hydrolase</keyword>
<keyword evidence="9 10" id="KW-0234">DNA repair</keyword>
<gene>
    <name evidence="10 13" type="primary">recC</name>
    <name evidence="13" type="ORF">H8K47_12860</name>
</gene>
<dbReference type="HAMAP" id="MF_01486">
    <property type="entry name" value="RecC"/>
    <property type="match status" value="1"/>
</dbReference>
<evidence type="ECO:0000256" key="9">
    <source>
        <dbReference type="ARBA" id="ARBA00023204"/>
    </source>
</evidence>
<dbReference type="Pfam" id="PF04257">
    <property type="entry name" value="Exonuc_V_gamma"/>
    <property type="match status" value="1"/>
</dbReference>
<evidence type="ECO:0000256" key="5">
    <source>
        <dbReference type="ARBA" id="ARBA00022806"/>
    </source>
</evidence>
<evidence type="ECO:0000256" key="1">
    <source>
        <dbReference type="ARBA" id="ARBA00022722"/>
    </source>
</evidence>
<evidence type="ECO:0000256" key="11">
    <source>
        <dbReference type="SAM" id="MobiDB-lite"/>
    </source>
</evidence>
<evidence type="ECO:0000313" key="13">
    <source>
        <dbReference type="EMBL" id="MBC3936258.1"/>
    </source>
</evidence>
<dbReference type="GO" id="GO:0003678">
    <property type="term" value="F:DNA helicase activity"/>
    <property type="evidence" value="ECO:0007669"/>
    <property type="project" value="UniProtKB-UniRule"/>
</dbReference>
<dbReference type="Gene3D" id="3.40.50.10930">
    <property type="match status" value="1"/>
</dbReference>
<keyword evidence="8 10" id="KW-0238">DNA-binding</keyword>
<sequence length="1176" mass="132023">MASTITPGLIAIHGNQLEQLGAAIFSWLRQQPLDVLEQETFIVQSNGVAEWLKISLAAENGICAATRVMLPARFLWESYRSVLGPQAVARRSPFDKSSLTWRLMHMLPQLLTQEVFAPLRHFLADGAPERRLQLAQKLADLFDGYQVFRSDWLADWDAGHDALRCAAGPALPLPPDQAWQAALWRAVMQSVDEQQRYGGRAHVHQHFLQALMPDAASDLPSAATADAKHDAKPTLPRRIVVFGLSALPRQTLEALGALAQHTQVVIAVANPCQFYWGDIIQGRELLRANRHRQELREGRDLSQIPPEELHSHSHPLLAAWGRMGRDFIRMLDEFDDANATRASYQNLRLDLFSEGPGQHLLAQVQAAIRDLLPLAEHAHLPLAADDRSVQFHIAHSVQREVEVLHDQLLLMLAEAPSDADGSVLRPRDIVVMVPDIAQFSAAIQAVFDQYGRQDARYIPYEIADTTERQINPLYIALEWLMRLPQQRCLQSEIRDLLDVPAIAARFGLEEADLPRLGSWIEGAGVRWGLDASHRASLGLGQVGEQNSWLFGVRRMLLGYANGDAVDFDAIQPYPEIAGLDAALAGSLADMLDKLMVWRTVLSEAATPAVWAQRARSLLSTFFAPESERDKLSLAQLEQALQSWLDDCEIAQFEQPVPLAVMREAWLGQVEESNLTQRFVSGGVTFCTLMPMRAVPFRVICLLGMNDGDYPRRTQHADFDLLALPGTQRPGDRSRRDDDRYLMLEALLAARERLYISWVGRNIRDNSEQPPSVLVAQLRDYLAAGWDLDLASLTSEHPLQPFSRRYFEAGGPLTFAREWRAAHEAEALESVTADNPNALTALAAMEPGYRLNLSELSRFMRQPVTYFFRQRLQVSFPEQQLVSADEEPFSLNRLDEYQFAQLLLQDDGDRETLADVQPDMERNIERLAREGVFPVGQMGKWWQQQLLSQLVPVRQQWLRLCARYPQPAAKHALALNFPTVQIEDWLDQLWTDGTHTVWLAMSPANLCQAKGEELQVRPDACLPYWLRQLVSAACGVAVPAYLVGRDAVLYCLPLSQQDALQTLDSVLACWQRACQQPLPVARKTAFALLSGKNPEECYDGSYTTSGENQDRCLHRMWPDFAALSAEPDWEELSRTLYQPVLDWIQSAVQVQPLQSLQPLDGGATEQNTHQSVGEAAS</sequence>
<name>A0A923KZK9_9BURK</name>
<comment type="function">
    <text evidence="10">A helicase/nuclease that prepares dsDNA breaks (DSB) for recombinational DNA repair. Binds to DSBs and unwinds DNA via a highly rapid and processive ATP-dependent bidirectional helicase activity. Unwinds dsDNA until it encounters a Chi (crossover hotspot instigator) sequence from the 3' direction. Cuts ssDNA a few nucleotides 3' to the Chi site. The properties and activities of the enzyme are changed at Chi. The Chi-altered holoenzyme produces a long 3'-ssDNA overhang and facilitates RecA-binding to the ssDNA for homologous DNA recombination and repair. Holoenzyme degrades any linearized DNA that is unable to undergo homologous recombination. In the holoenzyme this subunit recognizes the wild-type Chi sequence, and when added to isolated RecB increases its ATP-dependent helicase processivity.</text>
</comment>
<keyword evidence="7 10" id="KW-0067">ATP-binding</keyword>
<evidence type="ECO:0000256" key="10">
    <source>
        <dbReference type="HAMAP-Rule" id="MF_01486"/>
    </source>
</evidence>
<dbReference type="NCBIfam" id="TIGR01450">
    <property type="entry name" value="recC"/>
    <property type="match status" value="1"/>
</dbReference>
<dbReference type="PANTHER" id="PTHR30591">
    <property type="entry name" value="RECBCD ENZYME SUBUNIT RECC"/>
    <property type="match status" value="1"/>
</dbReference>
<dbReference type="SUPFAM" id="SSF52540">
    <property type="entry name" value="P-loop containing nucleoside triphosphate hydrolases"/>
    <property type="match status" value="2"/>
</dbReference>
<evidence type="ECO:0000259" key="12">
    <source>
        <dbReference type="Pfam" id="PF17946"/>
    </source>
</evidence>
<dbReference type="GO" id="GO:0008854">
    <property type="term" value="F:exodeoxyribonuclease V activity"/>
    <property type="evidence" value="ECO:0007669"/>
    <property type="project" value="InterPro"/>
</dbReference>
<dbReference type="GO" id="GO:0003677">
    <property type="term" value="F:DNA binding"/>
    <property type="evidence" value="ECO:0007669"/>
    <property type="project" value="UniProtKB-UniRule"/>
</dbReference>
<dbReference type="AlphaFoldDB" id="A0A923KZK9"/>
<evidence type="ECO:0000256" key="7">
    <source>
        <dbReference type="ARBA" id="ARBA00022840"/>
    </source>
</evidence>
<dbReference type="PIRSF" id="PIRSF000980">
    <property type="entry name" value="RecC"/>
    <property type="match status" value="1"/>
</dbReference>
<keyword evidence="3 10" id="KW-0227">DNA damage</keyword>
<dbReference type="RefSeq" id="WP_186881819.1">
    <property type="nucleotide sequence ID" value="NZ_JACOGG010000013.1"/>
</dbReference>
<comment type="subunit">
    <text evidence="10">Heterotrimer of RecB, RecC and RecD. All subunits contribute to DNA-binding.</text>
</comment>
<dbReference type="GO" id="GO:0000724">
    <property type="term" value="P:double-strand break repair via homologous recombination"/>
    <property type="evidence" value="ECO:0007669"/>
    <property type="project" value="UniProtKB-UniRule"/>
</dbReference>
<dbReference type="Pfam" id="PF17946">
    <property type="entry name" value="RecC_C"/>
    <property type="match status" value="1"/>
</dbReference>
<dbReference type="Gene3D" id="1.10.10.160">
    <property type="match status" value="1"/>
</dbReference>
<feature type="region of interest" description="Disordered" evidence="11">
    <location>
        <begin position="1156"/>
        <end position="1176"/>
    </location>
</feature>
<dbReference type="GO" id="GO:0005524">
    <property type="term" value="F:ATP binding"/>
    <property type="evidence" value="ECO:0007669"/>
    <property type="project" value="UniProtKB-UniRule"/>
</dbReference>
<dbReference type="GO" id="GO:0009338">
    <property type="term" value="C:exodeoxyribonuclease V complex"/>
    <property type="evidence" value="ECO:0007669"/>
    <property type="project" value="InterPro"/>
</dbReference>
<comment type="caution">
    <text evidence="13">The sequence shown here is derived from an EMBL/GenBank/DDBJ whole genome shotgun (WGS) entry which is preliminary data.</text>
</comment>
<dbReference type="InterPro" id="IPR027417">
    <property type="entry name" value="P-loop_NTPase"/>
</dbReference>
<organism evidence="13 14">
    <name type="scientific">Undibacterium rugosum</name>
    <dbReference type="NCBI Taxonomy" id="2762291"/>
    <lineage>
        <taxon>Bacteria</taxon>
        <taxon>Pseudomonadati</taxon>
        <taxon>Pseudomonadota</taxon>
        <taxon>Betaproteobacteria</taxon>
        <taxon>Burkholderiales</taxon>
        <taxon>Oxalobacteraceae</taxon>
        <taxon>Undibacterium</taxon>
    </lineage>
</organism>
<protein>
    <recommendedName>
        <fullName evidence="10">RecBCD enzyme subunit RecC</fullName>
    </recommendedName>
    <alternativeName>
        <fullName evidence="10">Exonuclease V subunit RecC</fullName>
        <shortName evidence="10">ExoV subunit RecC</shortName>
    </alternativeName>
    <alternativeName>
        <fullName evidence="10">Helicase/nuclease RecBCD subunit RecC</fullName>
    </alternativeName>
</protein>
<keyword evidence="1 10" id="KW-0540">Nuclease</keyword>
<dbReference type="SUPFAM" id="SSF52980">
    <property type="entry name" value="Restriction endonuclease-like"/>
    <property type="match status" value="1"/>
</dbReference>
<dbReference type="InterPro" id="IPR006697">
    <property type="entry name" value="RecC"/>
</dbReference>
<evidence type="ECO:0000256" key="4">
    <source>
        <dbReference type="ARBA" id="ARBA00022801"/>
    </source>
</evidence>
<dbReference type="InterPro" id="IPR011335">
    <property type="entry name" value="Restrct_endonuc-II-like"/>
</dbReference>
<evidence type="ECO:0000256" key="2">
    <source>
        <dbReference type="ARBA" id="ARBA00022741"/>
    </source>
</evidence>
<dbReference type="InterPro" id="IPR013986">
    <property type="entry name" value="DExx_box_DNA_helicase_dom_sf"/>
</dbReference>
<dbReference type="Gene3D" id="1.10.10.990">
    <property type="match status" value="1"/>
</dbReference>
<keyword evidence="14" id="KW-1185">Reference proteome</keyword>
<comment type="miscellaneous">
    <text evidence="10">In the RecBCD complex, RecB has a slow 3'-5' helicase, an exonuclease activity and loads RecA onto ssDNA, RecD has a fast 5'-3' helicase activity, while RecC stimulates the ATPase and processivity of the RecB helicase and contributes to recognition of the Chi site.</text>
</comment>
<evidence type="ECO:0000256" key="3">
    <source>
        <dbReference type="ARBA" id="ARBA00022763"/>
    </source>
</evidence>